<dbReference type="Proteomes" id="UP000063229">
    <property type="component" value="Chromosome"/>
</dbReference>
<dbReference type="InterPro" id="IPR025499">
    <property type="entry name" value="KdgF"/>
</dbReference>
<name>A0A0X1SVP2_PSEAA</name>
<evidence type="ECO:0000313" key="2">
    <source>
        <dbReference type="EMBL" id="AMB83994.1"/>
    </source>
</evidence>
<sequence length="131" mass="14686">MSGLNEHGFGSWSDVPREVLNEHIERQIVSGDQLMMAKLFLKKDAFVGLHSHPNEQFTYILSGKVLFRYGVNMENEVIVAAGEVLHIPANIPHSALCLEDAIDLDVFTPLREDWLTASGNDYFSGRTQTEP</sequence>
<protein>
    <submittedName>
        <fullName evidence="2">Cupin</fullName>
    </submittedName>
</protein>
<gene>
    <name evidence="2" type="ORF">AWM79_01180</name>
</gene>
<dbReference type="RefSeq" id="WP_017129901.1">
    <property type="nucleotide sequence ID" value="NZ_CP014135.1"/>
</dbReference>
<dbReference type="AlphaFoldDB" id="A0A0X1SVP2"/>
<dbReference type="Gene3D" id="2.60.120.10">
    <property type="entry name" value="Jelly Rolls"/>
    <property type="match status" value="1"/>
</dbReference>
<dbReference type="InterPro" id="IPR052535">
    <property type="entry name" value="Bacilysin_H2HPP_isomerase"/>
</dbReference>
<evidence type="ECO:0000313" key="3">
    <source>
        <dbReference type="Proteomes" id="UP000063229"/>
    </source>
</evidence>
<dbReference type="SUPFAM" id="SSF51182">
    <property type="entry name" value="RmlC-like cupins"/>
    <property type="match status" value="1"/>
</dbReference>
<dbReference type="PANTHER" id="PTHR40112">
    <property type="entry name" value="H2HPP ISOMERASE"/>
    <property type="match status" value="1"/>
</dbReference>
<dbReference type="InterPro" id="IPR014710">
    <property type="entry name" value="RmlC-like_jellyroll"/>
</dbReference>
<dbReference type="STRING" id="46677.AWM79_01180"/>
<feature type="domain" description="Cupin type-2" evidence="1">
    <location>
        <begin position="46"/>
        <end position="100"/>
    </location>
</feature>
<evidence type="ECO:0000259" key="1">
    <source>
        <dbReference type="Pfam" id="PF07883"/>
    </source>
</evidence>
<dbReference type="EMBL" id="CP014135">
    <property type="protein sequence ID" value="AMB83994.1"/>
    <property type="molecule type" value="Genomic_DNA"/>
</dbReference>
<dbReference type="PANTHER" id="PTHR40112:SF1">
    <property type="entry name" value="H2HPP ISOMERASE"/>
    <property type="match status" value="1"/>
</dbReference>
<dbReference type="CDD" id="cd02238">
    <property type="entry name" value="cupin_KdgF"/>
    <property type="match status" value="1"/>
</dbReference>
<accession>A0A0X1SVP2</accession>
<dbReference type="OrthoDB" id="9811153at2"/>
<dbReference type="PIRSF" id="PIRSF029883">
    <property type="entry name" value="KdgF"/>
    <property type="match status" value="1"/>
</dbReference>
<dbReference type="Pfam" id="PF07883">
    <property type="entry name" value="Cupin_2"/>
    <property type="match status" value="1"/>
</dbReference>
<reference evidence="2 3" key="1">
    <citation type="submission" date="2016-01" db="EMBL/GenBank/DDBJ databases">
        <authorList>
            <person name="McClelland M."/>
            <person name="Jain A."/>
            <person name="Saraogi P."/>
            <person name="Mendelson R."/>
            <person name="Westerman R."/>
            <person name="SanMiguel P."/>
            <person name="Csonka L."/>
        </authorList>
    </citation>
    <scope>NUCLEOTIDE SEQUENCE [LARGE SCALE GENOMIC DNA]</scope>
    <source>
        <strain evidence="2 3">NCPPB 2472</strain>
    </source>
</reference>
<proteinExistence type="predicted"/>
<dbReference type="KEGG" id="pagb:AWM79_01180"/>
<dbReference type="InterPro" id="IPR011051">
    <property type="entry name" value="RmlC_Cupin_sf"/>
</dbReference>
<organism evidence="2 3">
    <name type="scientific">Pseudomonas agarici</name>
    <dbReference type="NCBI Taxonomy" id="46677"/>
    <lineage>
        <taxon>Bacteria</taxon>
        <taxon>Pseudomonadati</taxon>
        <taxon>Pseudomonadota</taxon>
        <taxon>Gammaproteobacteria</taxon>
        <taxon>Pseudomonadales</taxon>
        <taxon>Pseudomonadaceae</taxon>
        <taxon>Pseudomonas</taxon>
    </lineage>
</organism>
<keyword evidence="3" id="KW-1185">Reference proteome</keyword>
<dbReference type="InterPro" id="IPR013096">
    <property type="entry name" value="Cupin_2"/>
</dbReference>